<dbReference type="InterPro" id="IPR011711">
    <property type="entry name" value="GntR_C"/>
</dbReference>
<dbReference type="SUPFAM" id="SSF46785">
    <property type="entry name" value="Winged helix' DNA-binding domain"/>
    <property type="match status" value="1"/>
</dbReference>
<dbReference type="GO" id="GO:0003677">
    <property type="term" value="F:DNA binding"/>
    <property type="evidence" value="ECO:0007669"/>
    <property type="project" value="UniProtKB-KW"/>
</dbReference>
<evidence type="ECO:0000313" key="5">
    <source>
        <dbReference type="EMBL" id="ORJ26135.1"/>
    </source>
</evidence>
<dbReference type="Proteomes" id="UP000192536">
    <property type="component" value="Unassembled WGS sequence"/>
</dbReference>
<organism evidence="5 6">
    <name type="scientific">Rouxiella badensis</name>
    <dbReference type="NCBI Taxonomy" id="1646377"/>
    <lineage>
        <taxon>Bacteria</taxon>
        <taxon>Pseudomonadati</taxon>
        <taxon>Pseudomonadota</taxon>
        <taxon>Gammaproteobacteria</taxon>
        <taxon>Enterobacterales</taxon>
        <taxon>Yersiniaceae</taxon>
        <taxon>Rouxiella</taxon>
    </lineage>
</organism>
<dbReference type="SMART" id="SM00345">
    <property type="entry name" value="HTH_GNTR"/>
    <property type="match status" value="1"/>
</dbReference>
<sequence length="223" mass="25190">MDSIKRPADLIGEREQNLSTKAYEVLLNMLINRELPVNTVLQERRLAELLNISRTPVRDALNRLENEGFIIRAGGRTPVVKEFSIRELIETLHVRRTLESEAASLAAGRVPVSELDAIEAGINKLLADETPSPQEDWEIDSRLHNALAHYSGNQLLTQYIESLRLKTRMFNLRQVPERFVSGHHEHLEIIAALRSGDADGARAAAARHIDNVRESIVRRLSQL</sequence>
<keyword evidence="2" id="KW-0238">DNA-binding</keyword>
<comment type="caution">
    <text evidence="5">The sequence shown here is derived from an EMBL/GenBank/DDBJ whole genome shotgun (WGS) entry which is preliminary data.</text>
</comment>
<evidence type="ECO:0000313" key="6">
    <source>
        <dbReference type="Proteomes" id="UP000192536"/>
    </source>
</evidence>
<feature type="domain" description="HTH gntR-type" evidence="4">
    <location>
        <begin position="16"/>
        <end position="83"/>
    </location>
</feature>
<name>A0A1X0WH82_9GAMM</name>
<dbReference type="EMBL" id="MRWE01000009">
    <property type="protein sequence ID" value="ORJ26135.1"/>
    <property type="molecule type" value="Genomic_DNA"/>
</dbReference>
<evidence type="ECO:0000256" key="3">
    <source>
        <dbReference type="ARBA" id="ARBA00023163"/>
    </source>
</evidence>
<dbReference type="PANTHER" id="PTHR43537:SF24">
    <property type="entry name" value="GLUCONATE OPERON TRANSCRIPTIONAL REPRESSOR"/>
    <property type="match status" value="1"/>
</dbReference>
<dbReference type="InterPro" id="IPR036390">
    <property type="entry name" value="WH_DNA-bd_sf"/>
</dbReference>
<evidence type="ECO:0000256" key="2">
    <source>
        <dbReference type="ARBA" id="ARBA00023125"/>
    </source>
</evidence>
<dbReference type="InterPro" id="IPR008920">
    <property type="entry name" value="TF_FadR/GntR_C"/>
</dbReference>
<keyword evidence="3" id="KW-0804">Transcription</keyword>
<dbReference type="PRINTS" id="PR00035">
    <property type="entry name" value="HTHGNTR"/>
</dbReference>
<dbReference type="RefSeq" id="WP_017492740.1">
    <property type="nucleotide sequence ID" value="NZ_CAUQAZ010000102.1"/>
</dbReference>
<dbReference type="InterPro" id="IPR000524">
    <property type="entry name" value="Tscrpt_reg_HTH_GntR"/>
</dbReference>
<dbReference type="Pfam" id="PF00392">
    <property type="entry name" value="GntR"/>
    <property type="match status" value="1"/>
</dbReference>
<dbReference type="STRING" id="1646377.BS640_07315"/>
<keyword evidence="1" id="KW-0805">Transcription regulation</keyword>
<dbReference type="InterPro" id="IPR036388">
    <property type="entry name" value="WH-like_DNA-bd_sf"/>
</dbReference>
<dbReference type="Gene3D" id="1.10.10.10">
    <property type="entry name" value="Winged helix-like DNA-binding domain superfamily/Winged helix DNA-binding domain"/>
    <property type="match status" value="1"/>
</dbReference>
<evidence type="ECO:0000259" key="4">
    <source>
        <dbReference type="PROSITE" id="PS50949"/>
    </source>
</evidence>
<dbReference type="PROSITE" id="PS50949">
    <property type="entry name" value="HTH_GNTR"/>
    <property type="match status" value="1"/>
</dbReference>
<dbReference type="PANTHER" id="PTHR43537">
    <property type="entry name" value="TRANSCRIPTIONAL REGULATOR, GNTR FAMILY"/>
    <property type="match status" value="1"/>
</dbReference>
<proteinExistence type="predicted"/>
<dbReference type="GO" id="GO:0003700">
    <property type="term" value="F:DNA-binding transcription factor activity"/>
    <property type="evidence" value="ECO:0007669"/>
    <property type="project" value="InterPro"/>
</dbReference>
<accession>A0A1X0WH82</accession>
<protein>
    <submittedName>
        <fullName evidence="5">GntR family transcriptional regulator</fullName>
    </submittedName>
</protein>
<dbReference type="AlphaFoldDB" id="A0A1X0WH82"/>
<dbReference type="SMART" id="SM00895">
    <property type="entry name" value="FCD"/>
    <property type="match status" value="1"/>
</dbReference>
<evidence type="ECO:0000256" key="1">
    <source>
        <dbReference type="ARBA" id="ARBA00023015"/>
    </source>
</evidence>
<keyword evidence="6" id="KW-1185">Reference proteome</keyword>
<reference evidence="5 6" key="1">
    <citation type="journal article" date="2017" name="Int. J. Syst. Evol. Microbiol.">
        <title>Rouxiella badensis sp. nov. and Rouxiella silvae sp. nov. isolated from peat bog soil in Germany and emendation of the genus description.</title>
        <authorList>
            <person name="Le Fleche-Mateos A."/>
            <person name="Kugler J.H."/>
            <person name="Hansen S.H."/>
            <person name="Syldatk C."/>
            <person name="Hausmann R."/>
            <person name="Lomprez F."/>
            <person name="Vandenbogaert M."/>
            <person name="Manuguerra J.C."/>
            <person name="Grimont P.A."/>
        </authorList>
    </citation>
    <scope>NUCLEOTIDE SEQUENCE [LARGE SCALE GENOMIC DNA]</scope>
    <source>
        <strain evidence="5 6">DSM 100043</strain>
    </source>
</reference>
<dbReference type="Gene3D" id="1.20.120.530">
    <property type="entry name" value="GntR ligand-binding domain-like"/>
    <property type="match status" value="1"/>
</dbReference>
<gene>
    <name evidence="5" type="ORF">BS640_07315</name>
</gene>
<dbReference type="SUPFAM" id="SSF48008">
    <property type="entry name" value="GntR ligand-binding domain-like"/>
    <property type="match status" value="1"/>
</dbReference>
<dbReference type="Pfam" id="PF07729">
    <property type="entry name" value="FCD"/>
    <property type="match status" value="1"/>
</dbReference>